<gene>
    <name evidence="3" type="ORF">DDU33_07915</name>
</gene>
<evidence type="ECO:0000256" key="1">
    <source>
        <dbReference type="SAM" id="Phobius"/>
    </source>
</evidence>
<dbReference type="EMBL" id="CP029206">
    <property type="protein sequence ID" value="AWI51415.1"/>
    <property type="molecule type" value="Genomic_DNA"/>
</dbReference>
<accession>A0A2U8FKA4</accession>
<dbReference type="NCBIfam" id="TIGR01760">
    <property type="entry name" value="tape_meas_TP901"/>
    <property type="match status" value="1"/>
</dbReference>
<keyword evidence="1" id="KW-0472">Membrane</keyword>
<sequence length="708" mass="75094">MAIQGLEYIISLNDQLSTPLKGVMKSIDDIGIRGRDAMTKIGVGVAGIVGAGAGIANAFAPAVAMSNELGKIKGLGESEEGLRLMRKRAMEFSNTWGEAATDFINSSYDIKSAIDGLTTEELASFTELSAVTGKATQTQTQTMTDYLGTMYSVLDASKEADKIKWAERLMGKSAYTANKFKSDGAKIAQSFKTLGNTATKAGANIDEQFAILGTLHNEMDAGVAATKYRAFIDKVGKAGDKLGINFRDANKRLLSTPQILDKLKAKYGDVIDSVEAAELNKAFGTTEAVGFVQTLIGKNEDLKNSIKDIGAINGMEEVYAGAKANVDVFARLSNILTNIRIAIGSALLEKFGPLFNKLADMGQAFTTWLSTYRNIARWIGYATIALLGFTAIAGALTLFSGIFGAIKVSLIALISPMAIFVGGVILLGATIYKLRNQFSAMFAKFLSGFKSVGIATEPLMNALSTIKTSLIRMGAPFVSLFNAIFGASDGMTVFGFIGEAVGIIVANGLNGVIRIIELIASSIEIVADVFEGVANAIITAWQGVVQGWQNSDPIQIFGALAQGVTDIFTSIFNGLKNMFINTLNWLITQANKLGSMIGVEIPLYPVVKEVQQNNKPVSGGLIGVAQTIASSAQNTTALPKPNSNGQHFALPASTQAEVKPMPQGSVSKNMTMNQNNSKTVHIGSIVVNEATDARQLAQQIKDNAGLMA</sequence>
<feature type="transmembrane region" description="Helical" evidence="1">
    <location>
        <begin position="409"/>
        <end position="432"/>
    </location>
</feature>
<dbReference type="Proteomes" id="UP000244920">
    <property type="component" value="Chromosome"/>
</dbReference>
<keyword evidence="1" id="KW-0812">Transmembrane</keyword>
<feature type="transmembrane region" description="Helical" evidence="1">
    <location>
        <begin position="378"/>
        <end position="403"/>
    </location>
</feature>
<organism evidence="3 4">
    <name type="scientific">Actinobacillus porcitonsillarum</name>
    <dbReference type="NCBI Taxonomy" id="189834"/>
    <lineage>
        <taxon>Bacteria</taxon>
        <taxon>Pseudomonadati</taxon>
        <taxon>Pseudomonadota</taxon>
        <taxon>Gammaproteobacteria</taxon>
        <taxon>Pasteurellales</taxon>
        <taxon>Pasteurellaceae</taxon>
        <taxon>Actinobacillus</taxon>
    </lineage>
</organism>
<dbReference type="Pfam" id="PF10145">
    <property type="entry name" value="PhageMin_Tail"/>
    <property type="match status" value="1"/>
</dbReference>
<evidence type="ECO:0000313" key="3">
    <source>
        <dbReference type="EMBL" id="AWI51415.1"/>
    </source>
</evidence>
<dbReference type="InterPro" id="IPR010090">
    <property type="entry name" value="Phage_tape_meas"/>
</dbReference>
<name>A0A2U8FKA4_9PAST</name>
<protein>
    <submittedName>
        <fullName evidence="3">Phage tail tape measure protein</fullName>
    </submittedName>
</protein>
<feature type="domain" description="Phage tail tape measure protein" evidence="2">
    <location>
        <begin position="86"/>
        <end position="284"/>
    </location>
</feature>
<dbReference type="AlphaFoldDB" id="A0A2U8FKA4"/>
<evidence type="ECO:0000259" key="2">
    <source>
        <dbReference type="Pfam" id="PF10145"/>
    </source>
</evidence>
<keyword evidence="1" id="KW-1133">Transmembrane helix</keyword>
<reference evidence="4" key="1">
    <citation type="submission" date="2018-05" db="EMBL/GenBank/DDBJ databases">
        <title>Complete genome sequence of Actinobacillus porcitonsillarum reference strain 9953L55 (CCUG 46996).</title>
        <authorList>
            <person name="Dona V."/>
            <person name="Perreten V."/>
        </authorList>
    </citation>
    <scope>NUCLEOTIDE SEQUENCE [LARGE SCALE GENOMIC DNA]</scope>
    <source>
        <strain evidence="4">9953L55</strain>
    </source>
</reference>
<dbReference type="KEGG" id="apor:DDU33_07915"/>
<evidence type="ECO:0000313" key="4">
    <source>
        <dbReference type="Proteomes" id="UP000244920"/>
    </source>
</evidence>
<keyword evidence="4" id="KW-1185">Reference proteome</keyword>
<proteinExistence type="predicted"/>
<dbReference type="RefSeq" id="WP_108924286.1">
    <property type="nucleotide sequence ID" value="NZ_CP029206.1"/>
</dbReference>